<evidence type="ECO:0000313" key="2">
    <source>
        <dbReference type="EMBL" id="EYU31227.1"/>
    </source>
</evidence>
<dbReference type="Pfam" id="PF14009">
    <property type="entry name" value="PADRE"/>
    <property type="match status" value="1"/>
</dbReference>
<feature type="region of interest" description="Disordered" evidence="1">
    <location>
        <begin position="107"/>
        <end position="149"/>
    </location>
</feature>
<evidence type="ECO:0000313" key="3">
    <source>
        <dbReference type="Proteomes" id="UP000030748"/>
    </source>
</evidence>
<reference evidence="2 3" key="1">
    <citation type="journal article" date="2013" name="Proc. Natl. Acad. Sci. U.S.A.">
        <title>Fine-scale variation in meiotic recombination in Mimulus inferred from population shotgun sequencing.</title>
        <authorList>
            <person name="Hellsten U."/>
            <person name="Wright K.M."/>
            <person name="Jenkins J."/>
            <person name="Shu S."/>
            <person name="Yuan Y."/>
            <person name="Wessler S.R."/>
            <person name="Schmutz J."/>
            <person name="Willis J.H."/>
            <person name="Rokhsar D.S."/>
        </authorList>
    </citation>
    <scope>NUCLEOTIDE SEQUENCE [LARGE SCALE GENOMIC DNA]</scope>
    <source>
        <strain evidence="3">cv. DUN x IM62</strain>
    </source>
</reference>
<feature type="compositionally biased region" description="Basic and acidic residues" evidence="1">
    <location>
        <begin position="138"/>
        <end position="149"/>
    </location>
</feature>
<dbReference type="STRING" id="4155.A0A022QR62"/>
<dbReference type="OrthoDB" id="736928at2759"/>
<dbReference type="InterPro" id="IPR025322">
    <property type="entry name" value="PADRE_dom"/>
</dbReference>
<accession>A0A022QR62</accession>
<gene>
    <name evidence="2" type="ORF">MIMGU_mgv1a021281mg</name>
</gene>
<dbReference type="Proteomes" id="UP000030748">
    <property type="component" value="Unassembled WGS sequence"/>
</dbReference>
<dbReference type="AlphaFoldDB" id="A0A022QR62"/>
<dbReference type="KEGG" id="egt:105964879"/>
<feature type="compositionally biased region" description="Polar residues" evidence="1">
    <location>
        <begin position="121"/>
        <end position="137"/>
    </location>
</feature>
<evidence type="ECO:0008006" key="4">
    <source>
        <dbReference type="Google" id="ProtNLM"/>
    </source>
</evidence>
<dbReference type="OMA" id="MIRVVHL"/>
<dbReference type="eggNOG" id="ENOG502S2ES">
    <property type="taxonomic scope" value="Eukaryota"/>
</dbReference>
<dbReference type="EMBL" id="KI631013">
    <property type="protein sequence ID" value="EYU31227.1"/>
    <property type="molecule type" value="Genomic_DNA"/>
</dbReference>
<dbReference type="PANTHER" id="PTHR33052">
    <property type="entry name" value="DUF4228 DOMAIN PROTEIN-RELATED"/>
    <property type="match status" value="1"/>
</dbReference>
<protein>
    <recommendedName>
        <fullName evidence="4">DUF4228 domain-containing protein</fullName>
    </recommendedName>
</protein>
<dbReference type="PhylomeDB" id="A0A022QR62"/>
<sequence length="175" mass="19538">MGCSFSCKRPSSSPSSTSKKSNFKKVIRIVDLNGYTEEIDYPVTVGEVTGNPPKHFLFTHTQLLSSASTPLKSDTLLEQGRLYFLLPYSLFDSNVSPLDLAPIARKLSQTSRSKKSKSRKQNIPSSNAGFSDTSGNKTDNDEVLREPKSRSWKPVLATIRERSFNQRSESDLLEM</sequence>
<organism evidence="2 3">
    <name type="scientific">Erythranthe guttata</name>
    <name type="common">Yellow monkey flower</name>
    <name type="synonym">Mimulus guttatus</name>
    <dbReference type="NCBI Taxonomy" id="4155"/>
    <lineage>
        <taxon>Eukaryota</taxon>
        <taxon>Viridiplantae</taxon>
        <taxon>Streptophyta</taxon>
        <taxon>Embryophyta</taxon>
        <taxon>Tracheophyta</taxon>
        <taxon>Spermatophyta</taxon>
        <taxon>Magnoliopsida</taxon>
        <taxon>eudicotyledons</taxon>
        <taxon>Gunneridae</taxon>
        <taxon>Pentapetalae</taxon>
        <taxon>asterids</taxon>
        <taxon>lamiids</taxon>
        <taxon>Lamiales</taxon>
        <taxon>Phrymaceae</taxon>
        <taxon>Erythranthe</taxon>
    </lineage>
</organism>
<proteinExistence type="predicted"/>
<keyword evidence="3" id="KW-1185">Reference proteome</keyword>
<name>A0A022QR62_ERYGU</name>
<evidence type="ECO:0000256" key="1">
    <source>
        <dbReference type="SAM" id="MobiDB-lite"/>
    </source>
</evidence>